<evidence type="ECO:0000256" key="1">
    <source>
        <dbReference type="PROSITE-ProRule" id="PRU00339"/>
    </source>
</evidence>
<evidence type="ECO:0000313" key="3">
    <source>
        <dbReference type="Proteomes" id="UP000663929"/>
    </source>
</evidence>
<evidence type="ECO:0008006" key="4">
    <source>
        <dbReference type="Google" id="ProtNLM"/>
    </source>
</evidence>
<organism evidence="2 3">
    <name type="scientific">Sulfidibacter corallicola</name>
    <dbReference type="NCBI Taxonomy" id="2818388"/>
    <lineage>
        <taxon>Bacteria</taxon>
        <taxon>Pseudomonadati</taxon>
        <taxon>Acidobacteriota</taxon>
        <taxon>Holophagae</taxon>
        <taxon>Acanthopleuribacterales</taxon>
        <taxon>Acanthopleuribacteraceae</taxon>
        <taxon>Sulfidibacter</taxon>
    </lineage>
</organism>
<name>A0A8A4TGT6_SULCO</name>
<dbReference type="EMBL" id="CP071793">
    <property type="protein sequence ID" value="QTD48770.1"/>
    <property type="molecule type" value="Genomic_DNA"/>
</dbReference>
<feature type="repeat" description="TPR" evidence="1">
    <location>
        <begin position="64"/>
        <end position="97"/>
    </location>
</feature>
<dbReference type="PROSITE" id="PS50005">
    <property type="entry name" value="TPR"/>
    <property type="match status" value="1"/>
</dbReference>
<sequence length="284" mass="32274">MSGIQERTAAGWAKQGDIYREMLAQNELLTEDERDQTAHLGLAAFAKALQHYQHEVPQNPHFVAWVEAHKGALLTQRKRFTEAMAAFDKAVKLSPKYAWGWAHRGDCLRLLGVQKMAAGLLPDAQCTFEDAIKSFQNAVDNEPGYAWAHAHMGAVFRFKGVTPDERFKNNSEAVRCFEKAQLLSDDYTWAKVYATVSMKVLAKREPHWWRPAYLELAHAAKTYPDIFKGALHDQCIDALSERVSDMEESDNPVEAFFRAGMRMIKKELDPDDEDLKLAEEALLF</sequence>
<keyword evidence="3" id="KW-1185">Reference proteome</keyword>
<dbReference type="KEGG" id="scor:J3U87_24580"/>
<dbReference type="SUPFAM" id="SSF48452">
    <property type="entry name" value="TPR-like"/>
    <property type="match status" value="1"/>
</dbReference>
<proteinExistence type="predicted"/>
<dbReference type="Proteomes" id="UP000663929">
    <property type="component" value="Chromosome"/>
</dbReference>
<dbReference type="RefSeq" id="WP_237378421.1">
    <property type="nucleotide sequence ID" value="NZ_CP071793.1"/>
</dbReference>
<keyword evidence="1" id="KW-0802">TPR repeat</keyword>
<gene>
    <name evidence="2" type="ORF">J3U87_24580</name>
</gene>
<dbReference type="Gene3D" id="1.25.40.10">
    <property type="entry name" value="Tetratricopeptide repeat domain"/>
    <property type="match status" value="2"/>
</dbReference>
<evidence type="ECO:0000313" key="2">
    <source>
        <dbReference type="EMBL" id="QTD48770.1"/>
    </source>
</evidence>
<reference evidence="2" key="1">
    <citation type="submission" date="2021-03" db="EMBL/GenBank/DDBJ databases">
        <title>Acanthopleuribacteraceae sp. M133.</title>
        <authorList>
            <person name="Wang G."/>
        </authorList>
    </citation>
    <scope>NUCLEOTIDE SEQUENCE</scope>
    <source>
        <strain evidence="2">M133</strain>
    </source>
</reference>
<accession>A0A8A4TGT6</accession>
<dbReference type="InterPro" id="IPR011990">
    <property type="entry name" value="TPR-like_helical_dom_sf"/>
</dbReference>
<dbReference type="InterPro" id="IPR019734">
    <property type="entry name" value="TPR_rpt"/>
</dbReference>
<dbReference type="AlphaFoldDB" id="A0A8A4TGT6"/>
<protein>
    <recommendedName>
        <fullName evidence="4">Tetratricopeptide repeat-containing protein</fullName>
    </recommendedName>
</protein>